<evidence type="ECO:0000256" key="6">
    <source>
        <dbReference type="ARBA" id="ARBA00022842"/>
    </source>
</evidence>
<dbReference type="PANTHER" id="PTHR43322">
    <property type="entry name" value="1-D-DEOXYXYLULOSE 5-PHOSPHATE SYNTHASE-RELATED"/>
    <property type="match status" value="1"/>
</dbReference>
<evidence type="ECO:0000256" key="2">
    <source>
        <dbReference type="ARBA" id="ARBA00011081"/>
    </source>
</evidence>
<feature type="binding site" evidence="11">
    <location>
        <position position="175"/>
    </location>
    <ligand>
        <name>Mg(2+)</name>
        <dbReference type="ChEBI" id="CHEBI:18420"/>
    </ligand>
</feature>
<dbReference type="InterPro" id="IPR005477">
    <property type="entry name" value="Dxylulose-5-P_synthase"/>
</dbReference>
<dbReference type="CDD" id="cd07033">
    <property type="entry name" value="TPP_PYR_DXS_TK_like"/>
    <property type="match status" value="1"/>
</dbReference>
<keyword evidence="5 11" id="KW-0479">Metal-binding</keyword>
<protein>
    <recommendedName>
        <fullName evidence="11">1-deoxy-D-xylulose-5-phosphate synthase</fullName>
        <ecNumber evidence="11">2.2.1.7</ecNumber>
    </recommendedName>
    <alternativeName>
        <fullName evidence="11">1-deoxyxylulose-5-phosphate synthase</fullName>
        <shortName evidence="11">DXP synthase</shortName>
        <shortName evidence="11">DXPS</shortName>
    </alternativeName>
</protein>
<dbReference type="HAMAP" id="MF_00315">
    <property type="entry name" value="DXP_synth"/>
    <property type="match status" value="1"/>
</dbReference>
<dbReference type="SMART" id="SM00861">
    <property type="entry name" value="Transket_pyr"/>
    <property type="match status" value="1"/>
</dbReference>
<evidence type="ECO:0000256" key="5">
    <source>
        <dbReference type="ARBA" id="ARBA00022723"/>
    </source>
</evidence>
<dbReference type="FunFam" id="3.40.50.970:FF:000005">
    <property type="entry name" value="1-deoxy-D-xylulose-5-phosphate synthase"/>
    <property type="match status" value="1"/>
</dbReference>
<comment type="caution">
    <text evidence="11">Lacks conserved residue(s) required for the propagation of feature annotation.</text>
</comment>
<comment type="function">
    <text evidence="10 11">Catalyzes the acyloin condensation reaction between C atoms 2 and 3 of pyruvate and glyceraldehyde 3-phosphate to yield 1-deoxy-D-xylulose-5-phosphate (DXP).</text>
</comment>
<dbReference type="EC" id="2.2.1.7" evidence="11"/>
<feature type="binding site" evidence="11">
    <location>
        <begin position="115"/>
        <end position="117"/>
    </location>
    <ligand>
        <name>thiamine diphosphate</name>
        <dbReference type="ChEBI" id="CHEBI:58937"/>
    </ligand>
</feature>
<feature type="domain" description="Transketolase-like pyrimidine-binding" evidence="12">
    <location>
        <begin position="323"/>
        <end position="487"/>
    </location>
</feature>
<comment type="pathway">
    <text evidence="1 11">Metabolic intermediate biosynthesis; 1-deoxy-D-xylulose 5-phosphate biosynthesis; 1-deoxy-D-xylulose 5-phosphate from D-glyceraldehyde 3-phosphate and pyruvate: step 1/1.</text>
</comment>
<dbReference type="CDD" id="cd02007">
    <property type="entry name" value="TPP_DXS"/>
    <property type="match status" value="1"/>
</dbReference>
<proteinExistence type="inferred from homology"/>
<feature type="binding site" evidence="11">
    <location>
        <position position="74"/>
    </location>
    <ligand>
        <name>thiamine diphosphate</name>
        <dbReference type="ChEBI" id="CHEBI:58937"/>
    </ligand>
</feature>
<dbReference type="GO" id="GO:0009228">
    <property type="term" value="P:thiamine biosynthetic process"/>
    <property type="evidence" value="ECO:0007669"/>
    <property type="project" value="UniProtKB-UniRule"/>
</dbReference>
<dbReference type="InterPro" id="IPR029061">
    <property type="entry name" value="THDP-binding"/>
</dbReference>
<keyword evidence="4 11" id="KW-0808">Transferase</keyword>
<dbReference type="NCBIfam" id="TIGR00204">
    <property type="entry name" value="dxs"/>
    <property type="match status" value="1"/>
</dbReference>
<dbReference type="GO" id="GO:0000287">
    <property type="term" value="F:magnesium ion binding"/>
    <property type="evidence" value="ECO:0007669"/>
    <property type="project" value="UniProtKB-UniRule"/>
</dbReference>
<feature type="binding site" evidence="11">
    <location>
        <begin position="147"/>
        <end position="148"/>
    </location>
    <ligand>
        <name>thiamine diphosphate</name>
        <dbReference type="ChEBI" id="CHEBI:58937"/>
    </ligand>
</feature>
<dbReference type="GO" id="GO:0005829">
    <property type="term" value="C:cytosol"/>
    <property type="evidence" value="ECO:0007669"/>
    <property type="project" value="TreeGrafter"/>
</dbReference>
<keyword evidence="6 11" id="KW-0460">Magnesium</keyword>
<dbReference type="SUPFAM" id="SSF52922">
    <property type="entry name" value="TK C-terminal domain-like"/>
    <property type="match status" value="1"/>
</dbReference>
<dbReference type="GO" id="GO:0016114">
    <property type="term" value="P:terpenoid biosynthetic process"/>
    <property type="evidence" value="ECO:0007669"/>
    <property type="project" value="UniProtKB-UniRule"/>
</dbReference>
<evidence type="ECO:0000256" key="11">
    <source>
        <dbReference type="HAMAP-Rule" id="MF_00315"/>
    </source>
</evidence>
<dbReference type="GO" id="GO:0030976">
    <property type="term" value="F:thiamine pyrophosphate binding"/>
    <property type="evidence" value="ECO:0007669"/>
    <property type="project" value="UniProtKB-UniRule"/>
</dbReference>
<dbReference type="InterPro" id="IPR005475">
    <property type="entry name" value="Transketolase-like_Pyr-bd"/>
</dbReference>
<evidence type="ECO:0000256" key="9">
    <source>
        <dbReference type="ARBA" id="ARBA00023229"/>
    </source>
</evidence>
<reference evidence="13" key="1">
    <citation type="submission" date="2018-12" db="EMBL/GenBank/DDBJ databases">
        <title>Novel natural products biosynthetic potential of the class Ktedonobacteria.</title>
        <authorList>
            <person name="Zheng Y."/>
            <person name="Saitou A."/>
            <person name="Wang C.M."/>
            <person name="Toyoda A."/>
            <person name="Minakuchi Y."/>
            <person name="Sekiguchi Y."/>
            <person name="Ueda K."/>
            <person name="Takano H."/>
            <person name="Sakai Y."/>
            <person name="Yokota A."/>
            <person name="Yabe S."/>
        </authorList>
    </citation>
    <scope>NUCLEOTIDE SEQUENCE</scope>
    <source>
        <strain evidence="13">A3-2</strain>
    </source>
</reference>
<evidence type="ECO:0000259" key="12">
    <source>
        <dbReference type="SMART" id="SM00861"/>
    </source>
</evidence>
<dbReference type="GO" id="GO:0008661">
    <property type="term" value="F:1-deoxy-D-xylulose-5-phosphate synthase activity"/>
    <property type="evidence" value="ECO:0007669"/>
    <property type="project" value="UniProtKB-UniRule"/>
</dbReference>
<comment type="cofactor">
    <cofactor evidence="11">
        <name>Mg(2+)</name>
        <dbReference type="ChEBI" id="CHEBI:18420"/>
    </cofactor>
    <text evidence="11">Binds 1 Mg(2+) ion per subunit.</text>
</comment>
<dbReference type="Pfam" id="PF02780">
    <property type="entry name" value="Transketolase_C"/>
    <property type="match status" value="1"/>
</dbReference>
<dbReference type="Gene3D" id="3.40.50.970">
    <property type="match status" value="2"/>
</dbReference>
<evidence type="ECO:0000256" key="3">
    <source>
        <dbReference type="ARBA" id="ARBA00011738"/>
    </source>
</evidence>
<feature type="binding site" evidence="11">
    <location>
        <position position="175"/>
    </location>
    <ligand>
        <name>thiamine diphosphate</name>
        <dbReference type="ChEBI" id="CHEBI:58937"/>
    </ligand>
</feature>
<dbReference type="UniPathway" id="UPA00064">
    <property type="reaction ID" value="UER00091"/>
</dbReference>
<evidence type="ECO:0000256" key="4">
    <source>
        <dbReference type="ARBA" id="ARBA00022679"/>
    </source>
</evidence>
<dbReference type="FunFam" id="3.40.50.920:FF:000002">
    <property type="entry name" value="1-deoxy-D-xylulose-5-phosphate synthase"/>
    <property type="match status" value="1"/>
</dbReference>
<feature type="binding site" evidence="11">
    <location>
        <position position="374"/>
    </location>
    <ligand>
        <name>thiamine diphosphate</name>
        <dbReference type="ChEBI" id="CHEBI:58937"/>
    </ligand>
</feature>
<keyword evidence="9 11" id="KW-0414">Isoprene biosynthesis</keyword>
<dbReference type="EMBL" id="AP019377">
    <property type="protein sequence ID" value="BBH95569.1"/>
    <property type="molecule type" value="Genomic_DNA"/>
</dbReference>
<gene>
    <name evidence="13" type="primary">dxs1</name>
    <name evidence="11" type="synonym">dxs</name>
    <name evidence="13" type="ORF">KTA_37680</name>
</gene>
<dbReference type="Pfam" id="PF13292">
    <property type="entry name" value="DXP_synthase_N"/>
    <property type="match status" value="1"/>
</dbReference>
<keyword evidence="7 11" id="KW-0784">Thiamine biosynthesis</keyword>
<comment type="similarity">
    <text evidence="2 11">Belongs to the transketolase family. DXPS subfamily.</text>
</comment>
<evidence type="ECO:0000256" key="7">
    <source>
        <dbReference type="ARBA" id="ARBA00022977"/>
    </source>
</evidence>
<dbReference type="InterPro" id="IPR033248">
    <property type="entry name" value="Transketolase_C"/>
</dbReference>
<comment type="subunit">
    <text evidence="3 11">Homodimer.</text>
</comment>
<comment type="cofactor">
    <cofactor evidence="11">
        <name>thiamine diphosphate</name>
        <dbReference type="ChEBI" id="CHEBI:58937"/>
    </cofactor>
    <text evidence="11">Binds 1 thiamine pyrophosphate per subunit.</text>
</comment>
<evidence type="ECO:0000256" key="1">
    <source>
        <dbReference type="ARBA" id="ARBA00004980"/>
    </source>
</evidence>
<feature type="binding site" evidence="11">
    <location>
        <position position="146"/>
    </location>
    <ligand>
        <name>Mg(2+)</name>
        <dbReference type="ChEBI" id="CHEBI:18420"/>
    </ligand>
</feature>
<evidence type="ECO:0000256" key="10">
    <source>
        <dbReference type="ARBA" id="ARBA00055605"/>
    </source>
</evidence>
<accession>A0A455T7Z5</accession>
<keyword evidence="8 11" id="KW-0786">Thiamine pyrophosphate</keyword>
<dbReference type="SUPFAM" id="SSF52518">
    <property type="entry name" value="Thiamin diphosphate-binding fold (THDP-binding)"/>
    <property type="match status" value="2"/>
</dbReference>
<evidence type="ECO:0000313" key="13">
    <source>
        <dbReference type="EMBL" id="BBH95569.1"/>
    </source>
</evidence>
<dbReference type="InterPro" id="IPR020826">
    <property type="entry name" value="Transketolase_BS"/>
</dbReference>
<dbReference type="AlphaFoldDB" id="A0A455T7Z5"/>
<name>A0A455T7Z5_9CHLR</name>
<dbReference type="PROSITE" id="PS00801">
    <property type="entry name" value="TRANSKETOLASE_1"/>
    <property type="match status" value="1"/>
</dbReference>
<dbReference type="GO" id="GO:0019288">
    <property type="term" value="P:isopentenyl diphosphate biosynthetic process, methylerythritol 4-phosphate pathway"/>
    <property type="evidence" value="ECO:0007669"/>
    <property type="project" value="TreeGrafter"/>
</dbReference>
<sequence>MARILDRIDSPAQLRSLSIAEMRTLAAEIRQEIIETVSSRGGHLAPNLGVVELTIALHTVFNTPHDLLVWDIGHQAYVHKLLTGRRERFRTIRQFGGLSGYLRREESPYDVFGASHASTSISAALGLAVARDLLGQNFKVVAVIGDGALTGGMALEALNNAGSLKKNLIIILNDNEKSISDNVGAIAAVLARARRMQTSPGYQRLREMTKGSIERLPVVGDVALEAAARAETSFKQFVLHSKSGTIFEELGFKFFGPFDGHDLPLLIDVLENIKRIEGPIVVQVVTKKGKGWTFAEEDATKWHGPGAFDYRTGVIKKNPNDPPTYTEVFANTLVELAERDQSIVGITAAMAEGTGLKKLHQRFPERYFDVGIAEQHAVTFAGGLAVGGLRPVVAIYSTFMQRAFDQVIHDICMQNLHVVFAMDRAGVVGEDGPTQHGLFDIAFMRMIPNMRVMAPRDENELRHMLYTALYMDGPVCLRYPRGKARGVPLDKELRALEIGKAELLQPSTLEEAERCQCTLLAYGTTVELAEQAAKELKAEGISVAVVNARWAKPLDETLILTLARTTRCLVTIEDHMVAGGFGSAVLELLAREGYHNVQVKLIGFPDRLVEHGAPSILKELYGLSSSHIKEVVRDLLTVASSSGPSPSGQHSPASA</sequence>
<dbReference type="PROSITE" id="PS00802">
    <property type="entry name" value="TRANSKETOLASE_2"/>
    <property type="match status" value="1"/>
</dbReference>
<dbReference type="PANTHER" id="PTHR43322:SF5">
    <property type="entry name" value="1-DEOXY-D-XYLULOSE-5-PHOSPHATE SYNTHASE, CHLOROPLASTIC"/>
    <property type="match status" value="1"/>
</dbReference>
<comment type="catalytic activity">
    <reaction evidence="11">
        <text>D-glyceraldehyde 3-phosphate + pyruvate + H(+) = 1-deoxy-D-xylulose 5-phosphate + CO2</text>
        <dbReference type="Rhea" id="RHEA:12605"/>
        <dbReference type="ChEBI" id="CHEBI:15361"/>
        <dbReference type="ChEBI" id="CHEBI:15378"/>
        <dbReference type="ChEBI" id="CHEBI:16526"/>
        <dbReference type="ChEBI" id="CHEBI:57792"/>
        <dbReference type="ChEBI" id="CHEBI:59776"/>
        <dbReference type="EC" id="2.2.1.7"/>
    </reaction>
</comment>
<dbReference type="InterPro" id="IPR009014">
    <property type="entry name" value="Transketo_C/PFOR_II"/>
</dbReference>
<evidence type="ECO:0000256" key="8">
    <source>
        <dbReference type="ARBA" id="ARBA00023052"/>
    </source>
</evidence>
<organism evidence="13">
    <name type="scientific">Thermogemmatispora argillosa</name>
    <dbReference type="NCBI Taxonomy" id="2045280"/>
    <lineage>
        <taxon>Bacteria</taxon>
        <taxon>Bacillati</taxon>
        <taxon>Chloroflexota</taxon>
        <taxon>Ktedonobacteria</taxon>
        <taxon>Thermogemmatisporales</taxon>
        <taxon>Thermogemmatisporaceae</taxon>
        <taxon>Thermogemmatispora</taxon>
    </lineage>
</organism>
<dbReference type="Pfam" id="PF02779">
    <property type="entry name" value="Transket_pyr"/>
    <property type="match status" value="1"/>
</dbReference>
<dbReference type="InterPro" id="IPR049557">
    <property type="entry name" value="Transketolase_CS"/>
</dbReference>
<dbReference type="NCBIfam" id="NF003933">
    <property type="entry name" value="PRK05444.2-2"/>
    <property type="match status" value="1"/>
</dbReference>
<dbReference type="Gene3D" id="3.40.50.920">
    <property type="match status" value="1"/>
</dbReference>